<evidence type="ECO:0000256" key="5">
    <source>
        <dbReference type="ARBA" id="ARBA00022723"/>
    </source>
</evidence>
<comment type="catalytic activity">
    <reaction evidence="9">
        <text>(E)-feruloyl-CoA + 2-oxoglutarate + O2 = (E)-6-hydroxyferuloyl-CoA + succinate + CO2</text>
        <dbReference type="Rhea" id="RHEA:57856"/>
        <dbReference type="ChEBI" id="CHEBI:15379"/>
        <dbReference type="ChEBI" id="CHEBI:16526"/>
        <dbReference type="ChEBI" id="CHEBI:16810"/>
        <dbReference type="ChEBI" id="CHEBI:30031"/>
        <dbReference type="ChEBI" id="CHEBI:87305"/>
        <dbReference type="ChEBI" id="CHEBI:142390"/>
        <dbReference type="EC" id="1.14.11.61"/>
    </reaction>
</comment>
<evidence type="ECO:0000256" key="2">
    <source>
        <dbReference type="ARBA" id="ARBA00004918"/>
    </source>
</evidence>
<dbReference type="EMBL" id="JBJUIK010000009">
    <property type="protein sequence ID" value="KAL3519117.1"/>
    <property type="molecule type" value="Genomic_DNA"/>
</dbReference>
<proteinExistence type="inferred from homology"/>
<dbReference type="AlphaFoldDB" id="A0ABD2ZI39"/>
<keyword evidence="5 10" id="KW-0479">Metal-binding</keyword>
<dbReference type="Pfam" id="PF14226">
    <property type="entry name" value="DIOX_N"/>
    <property type="match status" value="1"/>
</dbReference>
<evidence type="ECO:0000256" key="10">
    <source>
        <dbReference type="RuleBase" id="RU003682"/>
    </source>
</evidence>
<evidence type="ECO:0000256" key="3">
    <source>
        <dbReference type="ARBA" id="ARBA00008056"/>
    </source>
</evidence>
<evidence type="ECO:0000256" key="1">
    <source>
        <dbReference type="ARBA" id="ARBA00001961"/>
    </source>
</evidence>
<dbReference type="PRINTS" id="PR00682">
    <property type="entry name" value="IPNSYNTHASE"/>
</dbReference>
<evidence type="ECO:0000256" key="6">
    <source>
        <dbReference type="ARBA" id="ARBA00022964"/>
    </source>
</evidence>
<evidence type="ECO:0000256" key="9">
    <source>
        <dbReference type="ARBA" id="ARBA00048503"/>
    </source>
</evidence>
<reference evidence="12 13" key="1">
    <citation type="submission" date="2024-11" db="EMBL/GenBank/DDBJ databases">
        <title>A near-complete genome assembly of Cinchona calisaya.</title>
        <authorList>
            <person name="Lian D.C."/>
            <person name="Zhao X.W."/>
            <person name="Wei L."/>
        </authorList>
    </citation>
    <scope>NUCLEOTIDE SEQUENCE [LARGE SCALE GENOMIC DNA]</scope>
    <source>
        <tissue evidence="12">Nenye</tissue>
    </source>
</reference>
<dbReference type="InterPro" id="IPR027443">
    <property type="entry name" value="IPNS-like_sf"/>
</dbReference>
<dbReference type="InterPro" id="IPR050295">
    <property type="entry name" value="Plant_2OG-oxidoreductases"/>
</dbReference>
<evidence type="ECO:0000256" key="4">
    <source>
        <dbReference type="ARBA" id="ARBA00012885"/>
    </source>
</evidence>
<dbReference type="PANTHER" id="PTHR47991">
    <property type="entry name" value="OXOGLUTARATE/IRON-DEPENDENT DIOXYGENASE"/>
    <property type="match status" value="1"/>
</dbReference>
<dbReference type="InterPro" id="IPR005123">
    <property type="entry name" value="Oxoglu/Fe-dep_dioxygenase_dom"/>
</dbReference>
<accession>A0ABD2ZI39</accession>
<dbReference type="GO" id="GO:0009805">
    <property type="term" value="P:coumarin biosynthetic process"/>
    <property type="evidence" value="ECO:0007669"/>
    <property type="project" value="UniProtKB-ARBA"/>
</dbReference>
<dbReference type="EC" id="1.14.11.61" evidence="4"/>
<feature type="domain" description="Fe2OG dioxygenase" evidence="11">
    <location>
        <begin position="209"/>
        <end position="310"/>
    </location>
</feature>
<dbReference type="InterPro" id="IPR044861">
    <property type="entry name" value="IPNS-like_FE2OG_OXY"/>
</dbReference>
<dbReference type="GO" id="GO:0002238">
    <property type="term" value="P:response to molecule of fungal origin"/>
    <property type="evidence" value="ECO:0007669"/>
    <property type="project" value="UniProtKB-ARBA"/>
</dbReference>
<comment type="cofactor">
    <cofactor evidence="1">
        <name>L-ascorbate</name>
        <dbReference type="ChEBI" id="CHEBI:38290"/>
    </cofactor>
</comment>
<dbReference type="FunFam" id="2.60.120.330:FF:000023">
    <property type="entry name" value="Feruloyl CoA ortho-hydroxylase 1"/>
    <property type="match status" value="1"/>
</dbReference>
<protein>
    <recommendedName>
        <fullName evidence="4">feruloyl-CoA 6-hydroxylase</fullName>
        <ecNumber evidence="4">1.14.11.61</ecNumber>
    </recommendedName>
</protein>
<dbReference type="Pfam" id="PF03171">
    <property type="entry name" value="2OG-FeII_Oxy"/>
    <property type="match status" value="1"/>
</dbReference>
<comment type="similarity">
    <text evidence="3 10">Belongs to the iron/ascorbate-dependent oxidoreductase family.</text>
</comment>
<keyword evidence="8 10" id="KW-0408">Iron</keyword>
<dbReference type="InterPro" id="IPR026992">
    <property type="entry name" value="DIOX_N"/>
</dbReference>
<keyword evidence="6" id="KW-0223">Dioxygenase</keyword>
<evidence type="ECO:0000256" key="7">
    <source>
        <dbReference type="ARBA" id="ARBA00023002"/>
    </source>
</evidence>
<dbReference type="SUPFAM" id="SSF51197">
    <property type="entry name" value="Clavaminate synthase-like"/>
    <property type="match status" value="1"/>
</dbReference>
<name>A0ABD2ZI39_9GENT</name>
<dbReference type="Gene3D" id="2.60.120.330">
    <property type="entry name" value="B-lactam Antibiotic, Isopenicillin N Synthase, Chain"/>
    <property type="match status" value="1"/>
</dbReference>
<sequence length="360" mass="40682">MAPTHATMISNSFDIKTLIVDEGYGVKGLSDMDIKNLPKQYVQPLEECFTNTTLISKESIPIIDISNWNDPKVADMVCDAAEKLGFFQIINHGIPVEVLEKVKNVTHAFFTLPPKEKLKYNKKHSPSTNVRYTTSFVPEAESALEWKDNLSFFYVSDEEAHALWPSMCRDEVLDYIQSCEPLVKRLLGILMKRLNVTEIDEAKQSLLMGSRRVNLNYYPKCPEPELTVGVGRHSDVSTFTILLQDDIGGLYVRKLDDGSWINVAPVNGALVINIGDALQIMSNGRYKSIEHRVIANKNENRMSVPLFVNPNPSEIIGPLSEVLATSGEKPIYKQVLYADYTRHFFRKAHRGKDTIEFAKI</sequence>
<evidence type="ECO:0000313" key="13">
    <source>
        <dbReference type="Proteomes" id="UP001630127"/>
    </source>
</evidence>
<evidence type="ECO:0000256" key="8">
    <source>
        <dbReference type="ARBA" id="ARBA00023004"/>
    </source>
</evidence>
<comment type="caution">
    <text evidence="12">The sequence shown here is derived from an EMBL/GenBank/DDBJ whole genome shotgun (WGS) entry which is preliminary data.</text>
</comment>
<evidence type="ECO:0000313" key="12">
    <source>
        <dbReference type="EMBL" id="KAL3519117.1"/>
    </source>
</evidence>
<keyword evidence="7 10" id="KW-0560">Oxidoreductase</keyword>
<organism evidence="12 13">
    <name type="scientific">Cinchona calisaya</name>
    <dbReference type="NCBI Taxonomy" id="153742"/>
    <lineage>
        <taxon>Eukaryota</taxon>
        <taxon>Viridiplantae</taxon>
        <taxon>Streptophyta</taxon>
        <taxon>Embryophyta</taxon>
        <taxon>Tracheophyta</taxon>
        <taxon>Spermatophyta</taxon>
        <taxon>Magnoliopsida</taxon>
        <taxon>eudicotyledons</taxon>
        <taxon>Gunneridae</taxon>
        <taxon>Pentapetalae</taxon>
        <taxon>asterids</taxon>
        <taxon>lamiids</taxon>
        <taxon>Gentianales</taxon>
        <taxon>Rubiaceae</taxon>
        <taxon>Cinchonoideae</taxon>
        <taxon>Cinchoneae</taxon>
        <taxon>Cinchona</taxon>
    </lineage>
</organism>
<evidence type="ECO:0000259" key="11">
    <source>
        <dbReference type="PROSITE" id="PS51471"/>
    </source>
</evidence>
<dbReference type="Proteomes" id="UP001630127">
    <property type="component" value="Unassembled WGS sequence"/>
</dbReference>
<gene>
    <name evidence="12" type="ORF">ACH5RR_021706</name>
</gene>
<dbReference type="GO" id="GO:0046872">
    <property type="term" value="F:metal ion binding"/>
    <property type="evidence" value="ECO:0007669"/>
    <property type="project" value="UniProtKB-KW"/>
</dbReference>
<dbReference type="PROSITE" id="PS51471">
    <property type="entry name" value="FE2OG_OXY"/>
    <property type="match status" value="1"/>
</dbReference>
<keyword evidence="13" id="KW-1185">Reference proteome</keyword>
<dbReference type="GO" id="GO:0016706">
    <property type="term" value="F:2-oxoglutarate-dependent dioxygenase activity"/>
    <property type="evidence" value="ECO:0007669"/>
    <property type="project" value="UniProtKB-ARBA"/>
</dbReference>
<comment type="pathway">
    <text evidence="2">Phenylpropanoid metabolism.</text>
</comment>